<keyword evidence="1" id="KW-0472">Membrane</keyword>
<evidence type="ECO:0000256" key="2">
    <source>
        <dbReference type="SAM" id="SignalP"/>
    </source>
</evidence>
<gene>
    <name evidence="4" type="ORF">GLP40_16020</name>
</gene>
<keyword evidence="1" id="KW-1133">Transmembrane helix</keyword>
<dbReference type="Proteomes" id="UP000432464">
    <property type="component" value="Unassembled WGS sequence"/>
</dbReference>
<dbReference type="AlphaFoldDB" id="A0A6I3KTX5"/>
<dbReference type="EMBL" id="WMBB01000007">
    <property type="protein sequence ID" value="MTE14263.1"/>
    <property type="molecule type" value="Genomic_DNA"/>
</dbReference>
<evidence type="ECO:0000313" key="4">
    <source>
        <dbReference type="EMBL" id="MTE14263.1"/>
    </source>
</evidence>
<feature type="domain" description="DUF8020" evidence="3">
    <location>
        <begin position="48"/>
        <end position="121"/>
    </location>
</feature>
<organism evidence="4 5">
    <name type="scientific">Nocardia aurantiaca</name>
    <dbReference type="NCBI Taxonomy" id="2675850"/>
    <lineage>
        <taxon>Bacteria</taxon>
        <taxon>Bacillati</taxon>
        <taxon>Actinomycetota</taxon>
        <taxon>Actinomycetes</taxon>
        <taxon>Mycobacteriales</taxon>
        <taxon>Nocardiaceae</taxon>
        <taxon>Nocardia</taxon>
    </lineage>
</organism>
<dbReference type="Pfam" id="PF26059">
    <property type="entry name" value="DUF8020"/>
    <property type="match status" value="1"/>
</dbReference>
<name>A0A6I3KTX5_9NOCA</name>
<feature type="transmembrane region" description="Helical" evidence="1">
    <location>
        <begin position="144"/>
        <end position="174"/>
    </location>
</feature>
<feature type="signal peptide" evidence="2">
    <location>
        <begin position="1"/>
        <end position="21"/>
    </location>
</feature>
<protein>
    <recommendedName>
        <fullName evidence="3">DUF8020 domain-containing protein</fullName>
    </recommendedName>
</protein>
<keyword evidence="1" id="KW-0812">Transmembrane</keyword>
<keyword evidence="2" id="KW-0732">Signal</keyword>
<proteinExistence type="predicted"/>
<evidence type="ECO:0000313" key="5">
    <source>
        <dbReference type="Proteomes" id="UP000432464"/>
    </source>
</evidence>
<sequence length="191" mass="19083">MKYTKFVATAFVAAAATGIAAGTGYAIPVDPAPAVEQSPSTLHGTQQGVDYNVALTDANDIVTKVTGGQFSLDAASQTVFLKNQAGDMVTQVPLNGVLAGKQYGLTAAIDAAGTQLTLTPVSAPVSTAKDIDSQSDFFGQLQHAALGGIIGGILGAFLFGIGAIPGAIIGLLIVGGQPLIDSGSAYFSGQP</sequence>
<reference evidence="4 5" key="1">
    <citation type="submission" date="2019-11" db="EMBL/GenBank/DDBJ databases">
        <title>Nocardia sp. nov. CT2-14 isolated from soil.</title>
        <authorList>
            <person name="Kanchanasin P."/>
            <person name="Tanasupawat S."/>
            <person name="Yuki M."/>
            <person name="Kudo T."/>
        </authorList>
    </citation>
    <scope>NUCLEOTIDE SEQUENCE [LARGE SCALE GENOMIC DNA]</scope>
    <source>
        <strain evidence="4 5">CT2-14</strain>
    </source>
</reference>
<keyword evidence="5" id="KW-1185">Reference proteome</keyword>
<accession>A0A6I3KTX5</accession>
<dbReference type="InterPro" id="IPR058333">
    <property type="entry name" value="DUF8020"/>
</dbReference>
<evidence type="ECO:0000256" key="1">
    <source>
        <dbReference type="SAM" id="Phobius"/>
    </source>
</evidence>
<feature type="chain" id="PRO_5038765487" description="DUF8020 domain-containing protein" evidence="2">
    <location>
        <begin position="22"/>
        <end position="191"/>
    </location>
</feature>
<evidence type="ECO:0000259" key="3">
    <source>
        <dbReference type="Pfam" id="PF26059"/>
    </source>
</evidence>
<comment type="caution">
    <text evidence="4">The sequence shown here is derived from an EMBL/GenBank/DDBJ whole genome shotgun (WGS) entry which is preliminary data.</text>
</comment>